<keyword evidence="2" id="KW-1185">Reference proteome</keyword>
<sequence>MPDAQAAPRPATPRTRATGTRQYRLVEAETPEARAELEAFIAERYEHAYGARIHSFMPRLYALVGDDGRPLAAFGLRDAASEPLFLETYLEQPIEQTIGERRSVALSRHEIVEVGNLAGRHGGALRVLILQLGILLQNMGYRWLVFTGHKQLINGFARLDVELVEFAAARIECIPQPLRSDWGRYYDDGPVVIGADISAGRAHLLAHPELLRRALPPTISGDAA</sequence>
<comment type="caution">
    <text evidence="1">The sequence shown here is derived from an EMBL/GenBank/DDBJ whole genome shotgun (WGS) entry which is preliminary data.</text>
</comment>
<organism evidence="1 2">
    <name type="scientific">Solimonas marina</name>
    <dbReference type="NCBI Taxonomy" id="2714601"/>
    <lineage>
        <taxon>Bacteria</taxon>
        <taxon>Pseudomonadati</taxon>
        <taxon>Pseudomonadota</taxon>
        <taxon>Gammaproteobacteria</taxon>
        <taxon>Nevskiales</taxon>
        <taxon>Nevskiaceae</taxon>
        <taxon>Solimonas</taxon>
    </lineage>
</organism>
<name>A0A970B9Y2_9GAMM</name>
<dbReference type="EMBL" id="JAAVXB010000005">
    <property type="protein sequence ID" value="NKF22821.1"/>
    <property type="molecule type" value="Genomic_DNA"/>
</dbReference>
<dbReference type="AlphaFoldDB" id="A0A970B9Y2"/>
<accession>A0A970B9Y2</accession>
<dbReference type="InterPro" id="IPR022050">
    <property type="entry name" value="T_hemolysin"/>
</dbReference>
<evidence type="ECO:0000313" key="1">
    <source>
        <dbReference type="EMBL" id="NKF22821.1"/>
    </source>
</evidence>
<dbReference type="Proteomes" id="UP000653472">
    <property type="component" value="Unassembled WGS sequence"/>
</dbReference>
<reference evidence="1" key="1">
    <citation type="submission" date="2020-03" db="EMBL/GenBank/DDBJ databases">
        <title>Solimonas marina sp. nov., isolated from deep seawater of the Pacific Ocean.</title>
        <authorList>
            <person name="Liu X."/>
            <person name="Lai Q."/>
            <person name="Sun F."/>
            <person name="Gai Y."/>
            <person name="Li G."/>
            <person name="Shao Z."/>
        </authorList>
    </citation>
    <scope>NUCLEOTIDE SEQUENCE</scope>
    <source>
        <strain evidence="1">C16B3</strain>
    </source>
</reference>
<protein>
    <recommendedName>
        <fullName evidence="3">Thermostable hemolysin</fullName>
    </recommendedName>
</protein>
<gene>
    <name evidence="1" type="ORF">G7Y82_10875</name>
</gene>
<evidence type="ECO:0008006" key="3">
    <source>
        <dbReference type="Google" id="ProtNLM"/>
    </source>
</evidence>
<proteinExistence type="predicted"/>
<dbReference type="Pfam" id="PF12261">
    <property type="entry name" value="T_hemolysin"/>
    <property type="match status" value="1"/>
</dbReference>
<evidence type="ECO:0000313" key="2">
    <source>
        <dbReference type="Proteomes" id="UP000653472"/>
    </source>
</evidence>